<dbReference type="SUPFAM" id="SSF51735">
    <property type="entry name" value="NAD(P)-binding Rossmann-fold domains"/>
    <property type="match status" value="1"/>
</dbReference>
<dbReference type="PANTHER" id="PTHR44154:SF1">
    <property type="entry name" value="QUINONE OXIDOREDUCTASE"/>
    <property type="match status" value="1"/>
</dbReference>
<dbReference type="InterPro" id="IPR036291">
    <property type="entry name" value="NAD(P)-bd_dom_sf"/>
</dbReference>
<dbReference type="SMART" id="SM00829">
    <property type="entry name" value="PKS_ER"/>
    <property type="match status" value="1"/>
</dbReference>
<organism evidence="3 4">
    <name type="scientific">Mycolicibacterium cyprinidarum</name>
    <dbReference type="NCBI Taxonomy" id="2860311"/>
    <lineage>
        <taxon>Bacteria</taxon>
        <taxon>Bacillati</taxon>
        <taxon>Actinomycetota</taxon>
        <taxon>Actinomycetes</taxon>
        <taxon>Mycobacteriales</taxon>
        <taxon>Mycobacteriaceae</taxon>
        <taxon>Mycolicibacterium</taxon>
    </lineage>
</organism>
<evidence type="ECO:0000256" key="1">
    <source>
        <dbReference type="ARBA" id="ARBA00022857"/>
    </source>
</evidence>
<feature type="domain" description="Enoyl reductase (ER)" evidence="2">
    <location>
        <begin position="42"/>
        <end position="334"/>
    </location>
</feature>
<dbReference type="Gene3D" id="3.90.180.10">
    <property type="entry name" value="Medium-chain alcohol dehydrogenases, catalytic domain"/>
    <property type="match status" value="1"/>
</dbReference>
<dbReference type="InterPro" id="IPR020843">
    <property type="entry name" value="ER"/>
</dbReference>
<dbReference type="InterPro" id="IPR051603">
    <property type="entry name" value="Zinc-ADH_QOR/CCCR"/>
</dbReference>
<dbReference type="InterPro" id="IPR011032">
    <property type="entry name" value="GroES-like_sf"/>
</dbReference>
<dbReference type="InterPro" id="IPR013154">
    <property type="entry name" value="ADH-like_N"/>
</dbReference>
<dbReference type="CDD" id="cd05289">
    <property type="entry name" value="MDR_like_2"/>
    <property type="match status" value="1"/>
</dbReference>
<accession>A0ABQ4V9A3</accession>
<sequence length="342" mass="36713">MRNAQLATCRSWIRRRRGLREYATSDDYGDGVRAFVKTDASGSNFELADVAVPAIDADQLLVRLHAVGVGIHDSYFMPEAVSYPYPIGIEGAGVVQAVGSGVTGHRAGDRVAFISSMQTKGGTWAEFAVVDSSSSVRRMPAALDFTEAAALPVAGGTSLRALAALHHIPFGASLFIAGGSGAIGSLTIQIARQRGWRVGASASARNHDYMRSLGAEVAVDYHDERWAAEIRRWQPEGVDAAIAVQPETTAESMRIVRDGGTVITISGDRVTPERGIQVKMVGNEPDVRDELSQLLTDVSEKKVHLELEQVYPFAAAAEALARVQTRHVRGKLVLRLDPPESG</sequence>
<gene>
    <name evidence="3" type="ORF">NGTWS1702_13670</name>
</gene>
<protein>
    <submittedName>
        <fullName evidence="3">Oxidoreductase</fullName>
    </submittedName>
</protein>
<dbReference type="EMBL" id="BPRH01001445">
    <property type="protein sequence ID" value="GJF13401.1"/>
    <property type="molecule type" value="Genomic_DNA"/>
</dbReference>
<dbReference type="Pfam" id="PF08240">
    <property type="entry name" value="ADH_N"/>
    <property type="match status" value="1"/>
</dbReference>
<comment type="caution">
    <text evidence="3">The sequence shown here is derived from an EMBL/GenBank/DDBJ whole genome shotgun (WGS) entry which is preliminary data.</text>
</comment>
<dbReference type="SUPFAM" id="SSF50129">
    <property type="entry name" value="GroES-like"/>
    <property type="match status" value="1"/>
</dbReference>
<name>A0ABQ4V9A3_9MYCO</name>
<dbReference type="Pfam" id="PF13602">
    <property type="entry name" value="ADH_zinc_N_2"/>
    <property type="match status" value="1"/>
</dbReference>
<evidence type="ECO:0000313" key="4">
    <source>
        <dbReference type="Proteomes" id="UP001060504"/>
    </source>
</evidence>
<keyword evidence="4" id="KW-1185">Reference proteome</keyword>
<proteinExistence type="predicted"/>
<dbReference type="Proteomes" id="UP001060504">
    <property type="component" value="Unassembled WGS sequence"/>
</dbReference>
<evidence type="ECO:0000259" key="2">
    <source>
        <dbReference type="SMART" id="SM00829"/>
    </source>
</evidence>
<dbReference type="PANTHER" id="PTHR44154">
    <property type="entry name" value="QUINONE OXIDOREDUCTASE"/>
    <property type="match status" value="1"/>
</dbReference>
<reference evidence="3 4" key="1">
    <citation type="submission" date="2021-08" db="EMBL/GenBank/DDBJ databases">
        <title>Draft genome sequence of Mycolicibacterium sp. NGTWS1702 strain.</title>
        <authorList>
            <person name="Matsumoto M."/>
            <person name="Tang B.C.C."/>
            <person name="Machida Y."/>
            <person name="Matoyama H."/>
            <person name="Kishihara T."/>
            <person name="Sato S."/>
            <person name="Kondo I."/>
            <person name="Sano M."/>
            <person name="Kato G."/>
        </authorList>
    </citation>
    <scope>NUCLEOTIDE SEQUENCE [LARGE SCALE GENOMIC DNA]</scope>
    <source>
        <strain evidence="3 4">NGTWSNA01</strain>
    </source>
</reference>
<evidence type="ECO:0000313" key="3">
    <source>
        <dbReference type="EMBL" id="GJF13401.1"/>
    </source>
</evidence>
<dbReference type="Gene3D" id="3.40.50.720">
    <property type="entry name" value="NAD(P)-binding Rossmann-like Domain"/>
    <property type="match status" value="1"/>
</dbReference>
<keyword evidence="1" id="KW-0521">NADP</keyword>